<dbReference type="EMBL" id="JAWXYG010000003">
    <property type="protein sequence ID" value="KAK4279176.1"/>
    <property type="molecule type" value="Genomic_DNA"/>
</dbReference>
<organism evidence="1 2">
    <name type="scientific">Acacia crassicarpa</name>
    <name type="common">northern wattle</name>
    <dbReference type="NCBI Taxonomy" id="499986"/>
    <lineage>
        <taxon>Eukaryota</taxon>
        <taxon>Viridiplantae</taxon>
        <taxon>Streptophyta</taxon>
        <taxon>Embryophyta</taxon>
        <taxon>Tracheophyta</taxon>
        <taxon>Spermatophyta</taxon>
        <taxon>Magnoliopsida</taxon>
        <taxon>eudicotyledons</taxon>
        <taxon>Gunneridae</taxon>
        <taxon>Pentapetalae</taxon>
        <taxon>rosids</taxon>
        <taxon>fabids</taxon>
        <taxon>Fabales</taxon>
        <taxon>Fabaceae</taxon>
        <taxon>Caesalpinioideae</taxon>
        <taxon>mimosoid clade</taxon>
        <taxon>Acacieae</taxon>
        <taxon>Acacia</taxon>
    </lineage>
</organism>
<evidence type="ECO:0000313" key="2">
    <source>
        <dbReference type="Proteomes" id="UP001293593"/>
    </source>
</evidence>
<proteinExistence type="predicted"/>
<evidence type="ECO:0000313" key="1">
    <source>
        <dbReference type="EMBL" id="KAK4279176.1"/>
    </source>
</evidence>
<dbReference type="AlphaFoldDB" id="A0AAE1MXY2"/>
<dbReference type="Proteomes" id="UP001293593">
    <property type="component" value="Unassembled WGS sequence"/>
</dbReference>
<keyword evidence="2" id="KW-1185">Reference proteome</keyword>
<gene>
    <name evidence="1" type="ORF">QN277_016924</name>
</gene>
<protein>
    <recommendedName>
        <fullName evidence="3">Disease resistance protein</fullName>
    </recommendedName>
</protein>
<sequence length="143" mass="16778">MAEIAAAVIAKLAEYLVDPLVRQGQYLFCANNITKTLETDKQKLASTQDGVQKRVREALDKTEQIDEAVNKWLGEVKSHIDEVQKLEQQMKESNSCFQGRCPTWRRYRLCRQMTKMIEATKNLNQRSEFREINENNNFFKKIY</sequence>
<name>A0AAE1MXY2_9FABA</name>
<comment type="caution">
    <text evidence="1">The sequence shown here is derived from an EMBL/GenBank/DDBJ whole genome shotgun (WGS) entry which is preliminary data.</text>
</comment>
<evidence type="ECO:0008006" key="3">
    <source>
        <dbReference type="Google" id="ProtNLM"/>
    </source>
</evidence>
<reference evidence="1" key="1">
    <citation type="submission" date="2023-10" db="EMBL/GenBank/DDBJ databases">
        <title>Chromosome-level genome of the transformable northern wattle, Acacia crassicarpa.</title>
        <authorList>
            <person name="Massaro I."/>
            <person name="Sinha N.R."/>
            <person name="Poethig S."/>
            <person name="Leichty A.R."/>
        </authorList>
    </citation>
    <scope>NUCLEOTIDE SEQUENCE</scope>
    <source>
        <strain evidence="1">Acra3RX</strain>
        <tissue evidence="1">Leaf</tissue>
    </source>
</reference>
<accession>A0AAE1MXY2</accession>